<evidence type="ECO:0000256" key="8">
    <source>
        <dbReference type="ARBA" id="ARBA00030117"/>
    </source>
</evidence>
<evidence type="ECO:0000256" key="2">
    <source>
        <dbReference type="ARBA" id="ARBA00017823"/>
    </source>
</evidence>
<keyword evidence="5" id="KW-0805">Transcription regulation</keyword>
<evidence type="ECO:0000256" key="4">
    <source>
        <dbReference type="ARBA" id="ARBA00022795"/>
    </source>
</evidence>
<keyword evidence="11" id="KW-0282">Flagellum</keyword>
<evidence type="ECO:0000256" key="3">
    <source>
        <dbReference type="ARBA" id="ARBA00022491"/>
    </source>
</evidence>
<comment type="function">
    <text evidence="7">Responsible for the coupling of flagellin expression to flagellar assembly by preventing expression of the flagellin genes when a component of the middle class of proteins is defective. It negatively regulates flagellar genes by inhibiting the activity of FliA by directly binding to FliA.</text>
</comment>
<evidence type="ECO:0000313" key="11">
    <source>
        <dbReference type="EMBL" id="BCG25773.1"/>
    </source>
</evidence>
<evidence type="ECO:0000313" key="14">
    <source>
        <dbReference type="Proteomes" id="UP001054892"/>
    </source>
</evidence>
<comment type="similarity">
    <text evidence="1">Belongs to the FlgM family.</text>
</comment>
<keyword evidence="6" id="KW-0804">Transcription</keyword>
<feature type="domain" description="Anti-sigma-28 factor FlgM C-terminal" evidence="10">
    <location>
        <begin position="78"/>
        <end position="131"/>
    </location>
</feature>
<accession>A0A6J4E746</accession>
<evidence type="ECO:0000256" key="9">
    <source>
        <dbReference type="SAM" id="MobiDB-lite"/>
    </source>
</evidence>
<dbReference type="Proteomes" id="UP000509383">
    <property type="component" value="Chromosome"/>
</dbReference>
<dbReference type="InterPro" id="IPR031316">
    <property type="entry name" value="FlgM_C"/>
</dbReference>
<dbReference type="SUPFAM" id="SSF101498">
    <property type="entry name" value="Anti-sigma factor FlgM"/>
    <property type="match status" value="1"/>
</dbReference>
<sequence>MPKVSLGMADSVGKRPNTQRFCIMVIDFNRLNNAATPPGTGRTSNAQAGGKNEAVSSSTTPSQAATTDAAKTAKTGENVQLSSDAQNLQKATDKLRDLPTVDKERVEKIKQAIADGSYQVDSQRVASKLLDFESQR</sequence>
<reference evidence="11 13" key="1">
    <citation type="submission" date="2020-05" db="EMBL/GenBank/DDBJ databases">
        <title>Characterization of novel class B3 metallo-beta-lactamase from novel Pseudomonas species.</title>
        <authorList>
            <person name="Yamada K."/>
            <person name="Aoki K."/>
            <person name="Ishii Y."/>
        </authorList>
    </citation>
    <scope>NUCLEOTIDE SEQUENCE [LARGE SCALE GENOMIC DNA]</scope>
    <source>
        <strain evidence="11 13">TUM18999</strain>
        <strain evidence="12 14">TUM20286</strain>
    </source>
</reference>
<organism evidence="11 13">
    <name type="scientific">Pseudomonas tohonis</name>
    <dbReference type="NCBI Taxonomy" id="2725477"/>
    <lineage>
        <taxon>Bacteria</taxon>
        <taxon>Pseudomonadati</taxon>
        <taxon>Pseudomonadota</taxon>
        <taxon>Gammaproteobacteria</taxon>
        <taxon>Pseudomonadales</taxon>
        <taxon>Pseudomonadaceae</taxon>
        <taxon>Pseudomonas</taxon>
    </lineage>
</organism>
<keyword evidence="11" id="KW-0969">Cilium</keyword>
<proteinExistence type="inferred from homology"/>
<dbReference type="Pfam" id="PF04316">
    <property type="entry name" value="FlgM"/>
    <property type="match status" value="1"/>
</dbReference>
<feature type="compositionally biased region" description="Low complexity" evidence="9">
    <location>
        <begin position="56"/>
        <end position="75"/>
    </location>
</feature>
<evidence type="ECO:0000256" key="5">
    <source>
        <dbReference type="ARBA" id="ARBA00023015"/>
    </source>
</evidence>
<keyword evidence="14" id="KW-1185">Reference proteome</keyword>
<protein>
    <recommendedName>
        <fullName evidence="2">Negative regulator of flagellin synthesis</fullName>
    </recommendedName>
    <alternativeName>
        <fullName evidence="8">Anti-sigma-28 factor</fullName>
    </alternativeName>
</protein>
<dbReference type="EMBL" id="AP023189">
    <property type="protein sequence ID" value="BCG25773.1"/>
    <property type="molecule type" value="Genomic_DNA"/>
</dbReference>
<dbReference type="EMBL" id="BQKM01000018">
    <property type="protein sequence ID" value="GJN55366.1"/>
    <property type="molecule type" value="Genomic_DNA"/>
</dbReference>
<feature type="compositionally biased region" description="Basic and acidic residues" evidence="9">
    <location>
        <begin position="91"/>
        <end position="101"/>
    </location>
</feature>
<evidence type="ECO:0000259" key="10">
    <source>
        <dbReference type="Pfam" id="PF04316"/>
    </source>
</evidence>
<keyword evidence="4" id="KW-1005">Bacterial flagellum biogenesis</keyword>
<dbReference type="InterPro" id="IPR035890">
    <property type="entry name" value="Anti-sigma-28_factor_FlgM_sf"/>
</dbReference>
<evidence type="ECO:0000313" key="13">
    <source>
        <dbReference type="Proteomes" id="UP000509383"/>
    </source>
</evidence>
<dbReference type="AlphaFoldDB" id="A0A6J4E746"/>
<evidence type="ECO:0000256" key="6">
    <source>
        <dbReference type="ARBA" id="ARBA00023163"/>
    </source>
</evidence>
<keyword evidence="3" id="KW-0678">Repressor</keyword>
<feature type="region of interest" description="Disordered" evidence="9">
    <location>
        <begin position="32"/>
        <end position="101"/>
    </location>
</feature>
<dbReference type="GO" id="GO:0044781">
    <property type="term" value="P:bacterial-type flagellum organization"/>
    <property type="evidence" value="ECO:0007669"/>
    <property type="project" value="UniProtKB-KW"/>
</dbReference>
<dbReference type="KEGG" id="ptw:TUM18999_39640"/>
<keyword evidence="11" id="KW-0966">Cell projection</keyword>
<dbReference type="NCBIfam" id="TIGR03824">
    <property type="entry name" value="FlgM_jcvi"/>
    <property type="match status" value="1"/>
</dbReference>
<evidence type="ECO:0000256" key="1">
    <source>
        <dbReference type="ARBA" id="ARBA00005322"/>
    </source>
</evidence>
<dbReference type="GO" id="GO:0045892">
    <property type="term" value="P:negative regulation of DNA-templated transcription"/>
    <property type="evidence" value="ECO:0007669"/>
    <property type="project" value="InterPro"/>
</dbReference>
<evidence type="ECO:0000256" key="7">
    <source>
        <dbReference type="ARBA" id="ARBA00024739"/>
    </source>
</evidence>
<dbReference type="Proteomes" id="UP001054892">
    <property type="component" value="Unassembled WGS sequence"/>
</dbReference>
<gene>
    <name evidence="11" type="primary">flgM</name>
    <name evidence="11" type="ORF">TUM18999_39640</name>
    <name evidence="12" type="ORF">TUM20286_51180</name>
</gene>
<name>A0A6J4E746_9PSED</name>
<feature type="compositionally biased region" description="Polar residues" evidence="9">
    <location>
        <begin position="32"/>
        <end position="47"/>
    </location>
</feature>
<feature type="compositionally biased region" description="Polar residues" evidence="9">
    <location>
        <begin position="77"/>
        <end position="90"/>
    </location>
</feature>
<evidence type="ECO:0000313" key="12">
    <source>
        <dbReference type="EMBL" id="GJN55366.1"/>
    </source>
</evidence>
<dbReference type="InterPro" id="IPR007412">
    <property type="entry name" value="FlgM"/>
</dbReference>